<dbReference type="InterPro" id="IPR008042">
    <property type="entry name" value="Retrotrans_Pao"/>
</dbReference>
<dbReference type="WBParaSite" id="PDA_v2.g13202.t1">
    <property type="protein sequence ID" value="PDA_v2.g13202.t1"/>
    <property type="gene ID" value="PDA_v2.g13202"/>
</dbReference>
<dbReference type="Pfam" id="PF05380">
    <property type="entry name" value="Peptidase_A17"/>
    <property type="match status" value="1"/>
</dbReference>
<evidence type="ECO:0000313" key="3">
    <source>
        <dbReference type="WBParaSite" id="PDA_v2.g13202.t1"/>
    </source>
</evidence>
<dbReference type="PANTHER" id="PTHR47331">
    <property type="entry name" value="PHD-TYPE DOMAIN-CONTAINING PROTEIN"/>
    <property type="match status" value="1"/>
</dbReference>
<name>A0A914P715_9BILA</name>
<dbReference type="Gene3D" id="1.10.340.70">
    <property type="match status" value="1"/>
</dbReference>
<keyword evidence="2" id="KW-1185">Reference proteome</keyword>
<proteinExistence type="predicted"/>
<dbReference type="InterPro" id="IPR041588">
    <property type="entry name" value="Integrase_H2C2"/>
</dbReference>
<reference evidence="3" key="1">
    <citation type="submission" date="2022-11" db="UniProtKB">
        <authorList>
            <consortium name="WormBaseParasite"/>
        </authorList>
    </citation>
    <scope>IDENTIFICATION</scope>
</reference>
<organism evidence="2 3">
    <name type="scientific">Panagrolaimus davidi</name>
    <dbReference type="NCBI Taxonomy" id="227884"/>
    <lineage>
        <taxon>Eukaryota</taxon>
        <taxon>Metazoa</taxon>
        <taxon>Ecdysozoa</taxon>
        <taxon>Nematoda</taxon>
        <taxon>Chromadorea</taxon>
        <taxon>Rhabditida</taxon>
        <taxon>Tylenchina</taxon>
        <taxon>Panagrolaimomorpha</taxon>
        <taxon>Panagrolaimoidea</taxon>
        <taxon>Panagrolaimidae</taxon>
        <taxon>Panagrolaimus</taxon>
    </lineage>
</organism>
<accession>A0A914P715</accession>
<evidence type="ECO:0000259" key="1">
    <source>
        <dbReference type="Pfam" id="PF17921"/>
    </source>
</evidence>
<dbReference type="AlphaFoldDB" id="A0A914P715"/>
<protein>
    <submittedName>
        <fullName evidence="3">Integrase zinc-binding domain-containing protein</fullName>
    </submittedName>
</protein>
<dbReference type="Pfam" id="PF17921">
    <property type="entry name" value="Integrase_H2C2"/>
    <property type="match status" value="1"/>
</dbReference>
<dbReference type="Proteomes" id="UP000887578">
    <property type="component" value="Unplaced"/>
</dbReference>
<sequence length="464" mass="53450">MEFGLLAFQASLFDPLQLLQPCVIPVKLAVQKLWEKKLKWSAVIDADLQQVVNELYEQLNGKQIVLPRKLFINDDPAIRYELQGFADSSAFAYGVAVYIIKVTENGRFPTLLITKGRLIPLKFLKYCIARKELLGVVLAFELLIYLLNTFPDLFQLAEIQTDSTTVLHWWRNSESRDRFINNRMIKIKSHDIPLRYVPTDYNPADIISRGCTIDELKDDELYWRGPLYLTQAVEYWPVEPVTAIEDEDCEIAAPVDVVIIDPTSATVIIDATRFSSWNSLMNCLMKVLQFLAKKFPKFRTAENLPATDVKSAEWILICEMKVIKIIQTSKLLTQKRMNELNLFVDTHHFVRKDTRLDKNAFNFDVACPLFLNDCYETRLLIKNIHDKFGHAGITTVVAELRQRFYLPKAIQVVRKVIRNCNQCKREKAKPFSLPPMPVLPVERTLECLPFINSGVDYAGPFNIL</sequence>
<feature type="domain" description="Integrase zinc-binding" evidence="1">
    <location>
        <begin position="377"/>
        <end position="428"/>
    </location>
</feature>
<evidence type="ECO:0000313" key="2">
    <source>
        <dbReference type="Proteomes" id="UP000887578"/>
    </source>
</evidence>